<dbReference type="AlphaFoldDB" id="G0NDY0"/>
<keyword evidence="1" id="KW-0175">Coiled coil</keyword>
<organism evidence="3">
    <name type="scientific">Caenorhabditis brenneri</name>
    <name type="common">Nematode worm</name>
    <dbReference type="NCBI Taxonomy" id="135651"/>
    <lineage>
        <taxon>Eukaryota</taxon>
        <taxon>Metazoa</taxon>
        <taxon>Ecdysozoa</taxon>
        <taxon>Nematoda</taxon>
        <taxon>Chromadorea</taxon>
        <taxon>Rhabditida</taxon>
        <taxon>Rhabditina</taxon>
        <taxon>Rhabditomorpha</taxon>
        <taxon>Rhabditoidea</taxon>
        <taxon>Rhabditidae</taxon>
        <taxon>Peloderinae</taxon>
        <taxon>Caenorhabditis</taxon>
    </lineage>
</organism>
<evidence type="ECO:0000313" key="2">
    <source>
        <dbReference type="EMBL" id="EGT58586.1"/>
    </source>
</evidence>
<dbReference type="EMBL" id="GL379870">
    <property type="protein sequence ID" value="EGT58586.1"/>
    <property type="molecule type" value="Genomic_DNA"/>
</dbReference>
<proteinExistence type="predicted"/>
<name>G0NDY0_CAEBE</name>
<gene>
    <name evidence="2" type="ORF">CAEBREN_16138</name>
</gene>
<evidence type="ECO:0000313" key="3">
    <source>
        <dbReference type="Proteomes" id="UP000008068"/>
    </source>
</evidence>
<sequence length="122" mass="14118">MDKDSEIEDLKAQVQYWREKADLTLVEQLCRKSYWCSAKKNTSLKSTNEQLIGDLATGREENLKMKTEVAVAKNKIDEMETAVLEHTQQLKDVEKMHFGYIMLLYLLHTDVCDNNKGFVSSK</sequence>
<evidence type="ECO:0000256" key="1">
    <source>
        <dbReference type="SAM" id="Coils"/>
    </source>
</evidence>
<keyword evidence="3" id="KW-1185">Reference proteome</keyword>
<reference evidence="3" key="1">
    <citation type="submission" date="2011-07" db="EMBL/GenBank/DDBJ databases">
        <authorList>
            <consortium name="Caenorhabditis brenneri Sequencing and Analysis Consortium"/>
            <person name="Wilson R.K."/>
        </authorList>
    </citation>
    <scope>NUCLEOTIDE SEQUENCE [LARGE SCALE GENOMIC DNA]</scope>
    <source>
        <strain evidence="3">PB2801</strain>
    </source>
</reference>
<dbReference type="Proteomes" id="UP000008068">
    <property type="component" value="Unassembled WGS sequence"/>
</dbReference>
<dbReference type="HOGENOM" id="CLU_2028759_0_0_1"/>
<accession>G0NDY0</accession>
<protein>
    <submittedName>
        <fullName evidence="2">Uncharacterized protein</fullName>
    </submittedName>
</protein>
<feature type="coiled-coil region" evidence="1">
    <location>
        <begin position="62"/>
        <end position="96"/>
    </location>
</feature>
<dbReference type="InParanoid" id="G0NDY0"/>
<dbReference type="Gene3D" id="1.20.5.1700">
    <property type="match status" value="1"/>
</dbReference>